<name>A0ABV7YNS0_9ACTN</name>
<keyword evidence="4" id="KW-1185">Reference proteome</keyword>
<dbReference type="EMBL" id="JBHRZH010000056">
    <property type="protein sequence ID" value="MFC3766657.1"/>
    <property type="molecule type" value="Genomic_DNA"/>
</dbReference>
<feature type="region of interest" description="Disordered" evidence="1">
    <location>
        <begin position="273"/>
        <end position="295"/>
    </location>
</feature>
<dbReference type="Pfam" id="PF01841">
    <property type="entry name" value="Transglut_core"/>
    <property type="match status" value="1"/>
</dbReference>
<reference evidence="4" key="1">
    <citation type="journal article" date="2019" name="Int. J. Syst. Evol. Microbiol.">
        <title>The Global Catalogue of Microorganisms (GCM) 10K type strain sequencing project: providing services to taxonomists for standard genome sequencing and annotation.</title>
        <authorList>
            <consortium name="The Broad Institute Genomics Platform"/>
            <consortium name="The Broad Institute Genome Sequencing Center for Infectious Disease"/>
            <person name="Wu L."/>
            <person name="Ma J."/>
        </authorList>
    </citation>
    <scope>NUCLEOTIDE SEQUENCE [LARGE SCALE GENOMIC DNA]</scope>
    <source>
        <strain evidence="4">CGMCC 4.7241</strain>
    </source>
</reference>
<dbReference type="Gene3D" id="3.10.620.30">
    <property type="match status" value="1"/>
</dbReference>
<feature type="compositionally biased region" description="Basic and acidic residues" evidence="1">
    <location>
        <begin position="283"/>
        <end position="295"/>
    </location>
</feature>
<sequence>MSTPERYARHSAFSDPGRHGPLLRELDGIEEISRATTNLVLHYRAEAAMMKEERRDEIHSRWVETILDLDQARHPGPLLQRRPPGDRVAGCCRDHSLLAVAALREQGTPARTRVGFAGYFDPDFHGDHVVAEWWNGERWQRGDPELESGSRAFDVRDLPTGEGAPFETAAEVWTGYRAGRLDAADYGVARGSDLSGPDFVRLYVIQEVLHRFGHEALLWDGVGDGIQDEDADELAQLLLRADAGDNDADDQLEHRFRTDQKLTPGTTVIQFSPYGEPPTVVDLTRRPEAASGKEH</sequence>
<dbReference type="InterPro" id="IPR002931">
    <property type="entry name" value="Transglutaminase-like"/>
</dbReference>
<evidence type="ECO:0000259" key="2">
    <source>
        <dbReference type="Pfam" id="PF01841"/>
    </source>
</evidence>
<dbReference type="RefSeq" id="WP_205118225.1">
    <property type="nucleotide sequence ID" value="NZ_JAFBCM010000001.1"/>
</dbReference>
<evidence type="ECO:0000256" key="1">
    <source>
        <dbReference type="SAM" id="MobiDB-lite"/>
    </source>
</evidence>
<organism evidence="3 4">
    <name type="scientific">Tenggerimyces flavus</name>
    <dbReference type="NCBI Taxonomy" id="1708749"/>
    <lineage>
        <taxon>Bacteria</taxon>
        <taxon>Bacillati</taxon>
        <taxon>Actinomycetota</taxon>
        <taxon>Actinomycetes</taxon>
        <taxon>Propionibacteriales</taxon>
        <taxon>Nocardioidaceae</taxon>
        <taxon>Tenggerimyces</taxon>
    </lineage>
</organism>
<feature type="domain" description="Transglutaminase-like" evidence="2">
    <location>
        <begin position="89"/>
        <end position="144"/>
    </location>
</feature>
<dbReference type="InterPro" id="IPR038765">
    <property type="entry name" value="Papain-like_cys_pep_sf"/>
</dbReference>
<gene>
    <name evidence="3" type="ORF">ACFOUW_37920</name>
</gene>
<protein>
    <submittedName>
        <fullName evidence="3">Transglutaminase-like domain-containing protein</fullName>
    </submittedName>
</protein>
<dbReference type="Proteomes" id="UP001595699">
    <property type="component" value="Unassembled WGS sequence"/>
</dbReference>
<comment type="caution">
    <text evidence="3">The sequence shown here is derived from an EMBL/GenBank/DDBJ whole genome shotgun (WGS) entry which is preliminary data.</text>
</comment>
<accession>A0ABV7YNS0</accession>
<evidence type="ECO:0000313" key="3">
    <source>
        <dbReference type="EMBL" id="MFC3766657.1"/>
    </source>
</evidence>
<dbReference type="SUPFAM" id="SSF54001">
    <property type="entry name" value="Cysteine proteinases"/>
    <property type="match status" value="1"/>
</dbReference>
<evidence type="ECO:0000313" key="4">
    <source>
        <dbReference type="Proteomes" id="UP001595699"/>
    </source>
</evidence>
<proteinExistence type="predicted"/>